<proteinExistence type="predicted"/>
<feature type="region of interest" description="Disordered" evidence="1">
    <location>
        <begin position="108"/>
        <end position="180"/>
    </location>
</feature>
<organism evidence="2 3">
    <name type="scientific">Mycena pura</name>
    <dbReference type="NCBI Taxonomy" id="153505"/>
    <lineage>
        <taxon>Eukaryota</taxon>
        <taxon>Fungi</taxon>
        <taxon>Dikarya</taxon>
        <taxon>Basidiomycota</taxon>
        <taxon>Agaricomycotina</taxon>
        <taxon>Agaricomycetes</taxon>
        <taxon>Agaricomycetidae</taxon>
        <taxon>Agaricales</taxon>
        <taxon>Marasmiineae</taxon>
        <taxon>Mycenaceae</taxon>
        <taxon>Mycena</taxon>
    </lineage>
</organism>
<feature type="compositionally biased region" description="Basic and acidic residues" evidence="1">
    <location>
        <begin position="1376"/>
        <end position="1389"/>
    </location>
</feature>
<feature type="region of interest" description="Disordered" evidence="1">
    <location>
        <begin position="1040"/>
        <end position="1062"/>
    </location>
</feature>
<keyword evidence="3" id="KW-1185">Reference proteome</keyword>
<feature type="compositionally biased region" description="Low complexity" evidence="1">
    <location>
        <begin position="359"/>
        <end position="371"/>
    </location>
</feature>
<protein>
    <submittedName>
        <fullName evidence="2">Uncharacterized protein</fullName>
    </submittedName>
</protein>
<feature type="region of interest" description="Disordered" evidence="1">
    <location>
        <begin position="469"/>
        <end position="506"/>
    </location>
</feature>
<reference evidence="2" key="1">
    <citation type="submission" date="2023-03" db="EMBL/GenBank/DDBJ databases">
        <title>Massive genome expansion in bonnet fungi (Mycena s.s.) driven by repeated elements and novel gene families across ecological guilds.</title>
        <authorList>
            <consortium name="Lawrence Berkeley National Laboratory"/>
            <person name="Harder C.B."/>
            <person name="Miyauchi S."/>
            <person name="Viragh M."/>
            <person name="Kuo A."/>
            <person name="Thoen E."/>
            <person name="Andreopoulos B."/>
            <person name="Lu D."/>
            <person name="Skrede I."/>
            <person name="Drula E."/>
            <person name="Henrissat B."/>
            <person name="Morin E."/>
            <person name="Kohler A."/>
            <person name="Barry K."/>
            <person name="LaButti K."/>
            <person name="Morin E."/>
            <person name="Salamov A."/>
            <person name="Lipzen A."/>
            <person name="Mereny Z."/>
            <person name="Hegedus B."/>
            <person name="Baldrian P."/>
            <person name="Stursova M."/>
            <person name="Weitz H."/>
            <person name="Taylor A."/>
            <person name="Grigoriev I.V."/>
            <person name="Nagy L.G."/>
            <person name="Martin F."/>
            <person name="Kauserud H."/>
        </authorList>
    </citation>
    <scope>NUCLEOTIDE SEQUENCE</scope>
    <source>
        <strain evidence="2">9144</strain>
    </source>
</reference>
<evidence type="ECO:0000256" key="1">
    <source>
        <dbReference type="SAM" id="MobiDB-lite"/>
    </source>
</evidence>
<comment type="caution">
    <text evidence="2">The sequence shown here is derived from an EMBL/GenBank/DDBJ whole genome shotgun (WGS) entry which is preliminary data.</text>
</comment>
<evidence type="ECO:0000313" key="3">
    <source>
        <dbReference type="Proteomes" id="UP001219525"/>
    </source>
</evidence>
<dbReference type="Proteomes" id="UP001219525">
    <property type="component" value="Unassembled WGS sequence"/>
</dbReference>
<feature type="compositionally biased region" description="Basic and acidic residues" evidence="1">
    <location>
        <begin position="480"/>
        <end position="506"/>
    </location>
</feature>
<feature type="region of interest" description="Disordered" evidence="1">
    <location>
        <begin position="1376"/>
        <end position="1445"/>
    </location>
</feature>
<feature type="compositionally biased region" description="Basic residues" evidence="1">
    <location>
        <begin position="295"/>
        <end position="304"/>
    </location>
</feature>
<feature type="region of interest" description="Disordered" evidence="1">
    <location>
        <begin position="1089"/>
        <end position="1135"/>
    </location>
</feature>
<sequence>MDARSCLGISNTAKVSCERATRPAPAQEAAEMRDKVGVACVKEDGAGEPGLRACSATRSAAASQQLLAARLEILRSRLSPEEMEGFGVCVRGGGRPAGWAANGEVRSPKPICRGGRPVRKGDGGPQTEASRNQSVSYKRGEGGRVSKSAEGEPEEMLEDELSVRGGKRPTGGCADPLLSEGADQSSRLRHADLCLAFHPGRLAGSPCLGSQQGLRSSVLAFHHAAFGSRDVLPVAAEEMEGFGVCVRGGGRPAGWAANGEVRSPKPICRGGRPVRKGDGGPQTEASRNHTERSSKRQRRVRGRRGGAETPTERSGVNKTLLDRRMDYGCKKLIRPMSSPGPRDRQRADELGTLHDCLESEASSSSEPPISARCAEEQSRERRKRLRLASMRRAREADAWSAMSDCEAVPRGADEVSAGSTESGPQPRGARRDINPRGGQAESGTQKAWGRAARCGGRAARCAHARCEVNPRGGHAEGVGEEPRDGCTRHETNPRGGHAEREGDASARHEEIAARHLPTMSCRRGPRELDTQPKGARREMSKFGHQRRDAATTQHPIVIGLGRVHANWTRNPEASTGPCNNASTRYSTNVEFVDRWDTAKRLITIDRRKRDIKLVVGLNAATMRACNPQTFVCRQDTVIELALGARNRQESRARVSGAAKSEPRASQQVNVILIGQWNVAAREQHAVSSVLGVANTDIISLAPGTAPLSDTQAAAKGQAAHRRIAGAMQSLSAARPHGSGMDMNAHVKCGDTRSPSRQHGGNTVVLQAVKCEHRRIASIVSLTRMWHETRASRRRACPSEASETGSGDDAQKWKEEKKKKRKNVEGQTAVHRSMGRCDNVKRPVLVTPKDSPVHESLRARRQHDTCQKHVGADKWRVSRYTNVEIVERQGAVTMQAPNTGTGTCRMSRDVNIEYVRRRVTATTRAPAKHRTSQNMNIEFVGRWDAATTQAPGARNPKEEIAELGRPVGSDVRMNARDTMDKPARQDRETRVQKACARCAMWSYEVGKAFRKRQVHKRGIGSARGAEKNAGDARGHLPTSAMAHCTKGIPPRRLPETSGGGTMRSRHTIRSELRAEMEAVVPVETTLILHGQGREVRSRGKPPRHGCGIEGLGAKDPVPPRPRLGRTERRRAPTYASEDAASRCAVAAGQMERGVDDRLPSCRGHGIPTRHGRGVDGARRRWPPAFTSRTRHPDAPWPRGRWSEAPMGACLRVEDTASQRAVAAGRGIPTGRGRGADGTRRRWAPAFASRMRHLDAPWPRGRGMGRERLKGKRGRLTISVMRQDMSKCIGRTSLVMWSFTTRQSTRAASGTLQGSMMCNARRSGFRDNARAVSVLSSRRDARLTEGTRGAARAAASHHGTLEAVPAAERRELEILATARRDTSKASKERVQRRAQQCNVRIPEEWATAKDRDHEKNTGPDSRSGDRPTSSSKRQKCRKSKTIAGAGR</sequence>
<feature type="region of interest" description="Disordered" evidence="1">
    <location>
        <begin position="253"/>
        <end position="321"/>
    </location>
</feature>
<feature type="compositionally biased region" description="Basic residues" evidence="1">
    <location>
        <begin position="380"/>
        <end position="391"/>
    </location>
</feature>
<feature type="compositionally biased region" description="Polar residues" evidence="1">
    <location>
        <begin position="127"/>
        <end position="136"/>
    </location>
</feature>
<feature type="compositionally biased region" description="Basic and acidic residues" evidence="1">
    <location>
        <begin position="138"/>
        <end position="150"/>
    </location>
</feature>
<feature type="compositionally biased region" description="Acidic residues" evidence="1">
    <location>
        <begin position="151"/>
        <end position="160"/>
    </location>
</feature>
<dbReference type="EMBL" id="JARJCW010000056">
    <property type="protein sequence ID" value="KAJ7202044.1"/>
    <property type="molecule type" value="Genomic_DNA"/>
</dbReference>
<gene>
    <name evidence="2" type="ORF">GGX14DRAFT_654568</name>
</gene>
<feature type="region of interest" description="Disordered" evidence="1">
    <location>
        <begin position="1155"/>
        <end position="1198"/>
    </location>
</feature>
<feature type="region of interest" description="Disordered" evidence="1">
    <location>
        <begin position="521"/>
        <end position="549"/>
    </location>
</feature>
<feature type="compositionally biased region" description="Basic and acidic residues" evidence="1">
    <location>
        <begin position="1399"/>
        <end position="1423"/>
    </location>
</feature>
<accession>A0AAD6V6C9</accession>
<feature type="region of interest" description="Disordered" evidence="1">
    <location>
        <begin position="788"/>
        <end position="831"/>
    </location>
</feature>
<feature type="region of interest" description="Disordered" evidence="1">
    <location>
        <begin position="357"/>
        <end position="447"/>
    </location>
</feature>
<evidence type="ECO:0000313" key="2">
    <source>
        <dbReference type="EMBL" id="KAJ7202044.1"/>
    </source>
</evidence>
<feature type="compositionally biased region" description="Basic and acidic residues" evidence="1">
    <location>
        <begin position="524"/>
        <end position="549"/>
    </location>
</feature>
<name>A0AAD6V6C9_9AGAR</name>